<evidence type="ECO:0000256" key="7">
    <source>
        <dbReference type="ARBA" id="ARBA00022729"/>
    </source>
</evidence>
<evidence type="ECO:0000256" key="8">
    <source>
        <dbReference type="ARBA" id="ARBA00023004"/>
    </source>
</evidence>
<dbReference type="InterPro" id="IPR010105">
    <property type="entry name" value="TonB_sidphr_rcpt"/>
</dbReference>
<keyword evidence="4 14" id="KW-1134">Transmembrane beta strand</keyword>
<feature type="short sequence motif" description="TonB C-terminal box" evidence="15">
    <location>
        <begin position="683"/>
        <end position="700"/>
    </location>
</feature>
<dbReference type="PROSITE" id="PS52016">
    <property type="entry name" value="TONB_DEPENDENT_REC_3"/>
    <property type="match status" value="1"/>
</dbReference>
<keyword evidence="5" id="KW-0410">Iron transport</keyword>
<evidence type="ECO:0000256" key="17">
    <source>
        <dbReference type="SAM" id="SignalP"/>
    </source>
</evidence>
<evidence type="ECO:0000259" key="19">
    <source>
        <dbReference type="Pfam" id="PF07715"/>
    </source>
</evidence>
<dbReference type="PROSITE" id="PS01156">
    <property type="entry name" value="TONB_DEPENDENT_REC_2"/>
    <property type="match status" value="1"/>
</dbReference>
<dbReference type="RefSeq" id="WP_119813272.1">
    <property type="nucleotide sequence ID" value="NZ_QYUP01000199.1"/>
</dbReference>
<evidence type="ECO:0000313" key="21">
    <source>
        <dbReference type="Proteomes" id="UP000284006"/>
    </source>
</evidence>
<dbReference type="Pfam" id="PF07715">
    <property type="entry name" value="Plug"/>
    <property type="match status" value="1"/>
</dbReference>
<feature type="domain" description="TonB-dependent receptor-like beta-barrel" evidence="18">
    <location>
        <begin position="241"/>
        <end position="669"/>
    </location>
</feature>
<keyword evidence="12 20" id="KW-0675">Receptor</keyword>
<evidence type="ECO:0000256" key="16">
    <source>
        <dbReference type="RuleBase" id="RU003357"/>
    </source>
</evidence>
<keyword evidence="10 16" id="KW-0798">TonB box</keyword>
<evidence type="ECO:0000256" key="6">
    <source>
        <dbReference type="ARBA" id="ARBA00022692"/>
    </source>
</evidence>
<accession>A0A418X7B9</accession>
<proteinExistence type="inferred from homology"/>
<dbReference type="GO" id="GO:0038023">
    <property type="term" value="F:signaling receptor activity"/>
    <property type="evidence" value="ECO:0007669"/>
    <property type="project" value="InterPro"/>
</dbReference>
<dbReference type="NCBIfam" id="TIGR01783">
    <property type="entry name" value="TonB-siderophor"/>
    <property type="match status" value="1"/>
</dbReference>
<dbReference type="PANTHER" id="PTHR32552:SF68">
    <property type="entry name" value="FERRICHROME OUTER MEMBRANE TRANSPORTER_PHAGE RECEPTOR"/>
    <property type="match status" value="1"/>
</dbReference>
<dbReference type="InterPro" id="IPR039426">
    <property type="entry name" value="TonB-dep_rcpt-like"/>
</dbReference>
<keyword evidence="8" id="KW-0408">Iron</keyword>
<dbReference type="PANTHER" id="PTHR32552">
    <property type="entry name" value="FERRICHROME IRON RECEPTOR-RELATED"/>
    <property type="match status" value="1"/>
</dbReference>
<dbReference type="GO" id="GO:0015891">
    <property type="term" value="P:siderophore transport"/>
    <property type="evidence" value="ECO:0007669"/>
    <property type="project" value="InterPro"/>
</dbReference>
<comment type="similarity">
    <text evidence="2 14 16">Belongs to the TonB-dependent receptor family.</text>
</comment>
<gene>
    <name evidence="20" type="ORF">D3872_24830</name>
</gene>
<evidence type="ECO:0000256" key="4">
    <source>
        <dbReference type="ARBA" id="ARBA00022452"/>
    </source>
</evidence>
<evidence type="ECO:0000256" key="10">
    <source>
        <dbReference type="ARBA" id="ARBA00023077"/>
    </source>
</evidence>
<evidence type="ECO:0000256" key="11">
    <source>
        <dbReference type="ARBA" id="ARBA00023136"/>
    </source>
</evidence>
<keyword evidence="9" id="KW-0406">Ion transport</keyword>
<evidence type="ECO:0000256" key="2">
    <source>
        <dbReference type="ARBA" id="ARBA00009810"/>
    </source>
</evidence>
<evidence type="ECO:0000256" key="13">
    <source>
        <dbReference type="ARBA" id="ARBA00023237"/>
    </source>
</evidence>
<organism evidence="20 21">
    <name type="scientific">Massilia cavernae</name>
    <dbReference type="NCBI Taxonomy" id="2320864"/>
    <lineage>
        <taxon>Bacteria</taxon>
        <taxon>Pseudomonadati</taxon>
        <taxon>Pseudomonadota</taxon>
        <taxon>Betaproteobacteria</taxon>
        <taxon>Burkholderiales</taxon>
        <taxon>Oxalobacteraceae</taxon>
        <taxon>Telluria group</taxon>
        <taxon>Massilia</taxon>
    </lineage>
</organism>
<keyword evidence="21" id="KW-1185">Reference proteome</keyword>
<keyword evidence="6 14" id="KW-0812">Transmembrane</keyword>
<keyword evidence="13 14" id="KW-0998">Cell outer membrane</keyword>
<evidence type="ECO:0000256" key="12">
    <source>
        <dbReference type="ARBA" id="ARBA00023170"/>
    </source>
</evidence>
<dbReference type="InterPro" id="IPR037066">
    <property type="entry name" value="Plug_dom_sf"/>
</dbReference>
<feature type="chain" id="PRO_5019434136" evidence="17">
    <location>
        <begin position="29"/>
        <end position="700"/>
    </location>
</feature>
<dbReference type="Proteomes" id="UP000284006">
    <property type="component" value="Unassembled WGS sequence"/>
</dbReference>
<dbReference type="InterPro" id="IPR036942">
    <property type="entry name" value="Beta-barrel_TonB_sf"/>
</dbReference>
<evidence type="ECO:0000259" key="18">
    <source>
        <dbReference type="Pfam" id="PF00593"/>
    </source>
</evidence>
<evidence type="ECO:0000256" key="9">
    <source>
        <dbReference type="ARBA" id="ARBA00023065"/>
    </source>
</evidence>
<sequence>MTRSLSFVKPTRISIAVASTFIATAALAQQTTTQALPEVTIVGAKDVGYEQKTSATAMKTDTLLRDIPQSITVITRQLMNDQAMTSIADAIRYVPGIVTAQGEGNRDTAVFRGNSSTGDFYIDGIRDDVQYYRDFYNIDRVEALKGANAMIFGRGGSGGVINRVSKQAEWRPIREAMLSFGSDSHKRASVDVGGAVNSDVAVRVNAMAEQSDSYRNGVELERKGINPTMVIRAGKNTSVSLGAEHFRDDRIADRGVPSFNGRPYETDVSTFFGNAELSPTAVRVNAFNALIEHDFGNGVMLRNRTRIANYDKYYQNVYANGAVSATTGRLAIGAYRDTTDRNNRFNQTDVTYDWNSGAVRHKLALGVEFGRQETDNKRNTGTFPTGSVTVPAANPVYTGGVAFTTLGTSNYSVADVASVYLQDQIEFSPSWQLVAGLRYDRFSVDFTNRLATSNGSFNVTDTPVSPRVGLIYKPAQEMSVYASYSRAYVPRAGDQLTSLSASNRAFDPEKFDNVELGLKWDVTPSLAATAAIYQLDRTNVVVPGPVAGTSILVDGQTTKGLELGLQGKLTQTWSVMGGYAYQNAELTANQSSTIRSGAKLAMVPEHTFSLWNRYDINQQFGAALGLVYRDSLFTSTSNTVVLPSFTRVDGALFYRIDKQYQVQLNVENLFDKKYYASAHNDNNITPGAPRSVKLTLNAKF</sequence>
<feature type="domain" description="TonB-dependent receptor plug" evidence="19">
    <location>
        <begin position="64"/>
        <end position="160"/>
    </location>
</feature>
<evidence type="ECO:0000256" key="14">
    <source>
        <dbReference type="PROSITE-ProRule" id="PRU01360"/>
    </source>
</evidence>
<name>A0A418X7B9_9BURK</name>
<evidence type="ECO:0000256" key="15">
    <source>
        <dbReference type="PROSITE-ProRule" id="PRU10144"/>
    </source>
</evidence>
<comment type="caution">
    <text evidence="20">The sequence shown here is derived from an EMBL/GenBank/DDBJ whole genome shotgun (WGS) entry which is preliminary data.</text>
</comment>
<keyword evidence="3 14" id="KW-0813">Transport</keyword>
<keyword evidence="11 14" id="KW-0472">Membrane</keyword>
<dbReference type="EMBL" id="QYUP01000199">
    <property type="protein sequence ID" value="RJG08253.1"/>
    <property type="molecule type" value="Genomic_DNA"/>
</dbReference>
<dbReference type="SUPFAM" id="SSF56935">
    <property type="entry name" value="Porins"/>
    <property type="match status" value="1"/>
</dbReference>
<dbReference type="OrthoDB" id="9790771at2"/>
<protein>
    <submittedName>
        <fullName evidence="20">TonB-dependent siderophore receptor</fullName>
    </submittedName>
</protein>
<keyword evidence="7 17" id="KW-0732">Signal</keyword>
<dbReference type="AlphaFoldDB" id="A0A418X7B9"/>
<dbReference type="Pfam" id="PF00593">
    <property type="entry name" value="TonB_dep_Rec_b-barrel"/>
    <property type="match status" value="1"/>
</dbReference>
<dbReference type="Gene3D" id="2.40.170.20">
    <property type="entry name" value="TonB-dependent receptor, beta-barrel domain"/>
    <property type="match status" value="1"/>
</dbReference>
<dbReference type="GO" id="GO:0015344">
    <property type="term" value="F:siderophore uptake transmembrane transporter activity"/>
    <property type="evidence" value="ECO:0007669"/>
    <property type="project" value="TreeGrafter"/>
</dbReference>
<dbReference type="InterPro" id="IPR000531">
    <property type="entry name" value="Beta-barrel_TonB"/>
</dbReference>
<dbReference type="Gene3D" id="2.170.130.10">
    <property type="entry name" value="TonB-dependent receptor, plug domain"/>
    <property type="match status" value="1"/>
</dbReference>
<evidence type="ECO:0000256" key="5">
    <source>
        <dbReference type="ARBA" id="ARBA00022496"/>
    </source>
</evidence>
<comment type="subcellular location">
    <subcellularLocation>
        <location evidence="1 14">Cell outer membrane</location>
        <topology evidence="1 14">Multi-pass membrane protein</topology>
    </subcellularLocation>
</comment>
<dbReference type="CDD" id="cd01347">
    <property type="entry name" value="ligand_gated_channel"/>
    <property type="match status" value="1"/>
</dbReference>
<evidence type="ECO:0000256" key="1">
    <source>
        <dbReference type="ARBA" id="ARBA00004571"/>
    </source>
</evidence>
<dbReference type="InterPro" id="IPR010917">
    <property type="entry name" value="TonB_rcpt_CS"/>
</dbReference>
<dbReference type="InterPro" id="IPR012910">
    <property type="entry name" value="Plug_dom"/>
</dbReference>
<evidence type="ECO:0000313" key="20">
    <source>
        <dbReference type="EMBL" id="RJG08253.1"/>
    </source>
</evidence>
<reference evidence="20 21" key="1">
    <citation type="submission" date="2018-09" db="EMBL/GenBank/DDBJ databases">
        <authorList>
            <person name="Zhu H."/>
        </authorList>
    </citation>
    <scope>NUCLEOTIDE SEQUENCE [LARGE SCALE GENOMIC DNA]</scope>
    <source>
        <strain evidence="20 21">K1S02-61</strain>
    </source>
</reference>
<evidence type="ECO:0000256" key="3">
    <source>
        <dbReference type="ARBA" id="ARBA00022448"/>
    </source>
</evidence>
<dbReference type="GO" id="GO:0009279">
    <property type="term" value="C:cell outer membrane"/>
    <property type="evidence" value="ECO:0007669"/>
    <property type="project" value="UniProtKB-SubCell"/>
</dbReference>
<feature type="signal peptide" evidence="17">
    <location>
        <begin position="1"/>
        <end position="28"/>
    </location>
</feature>